<proteinExistence type="predicted"/>
<dbReference type="Proteomes" id="UP000829817">
    <property type="component" value="Chromosome"/>
</dbReference>
<dbReference type="RefSeq" id="WP_244784939.1">
    <property type="nucleotide sequence ID" value="NZ_CP091508.1"/>
</dbReference>
<evidence type="ECO:0000313" key="2">
    <source>
        <dbReference type="Proteomes" id="UP000829817"/>
    </source>
</evidence>
<accession>A0ABY4DUJ2</accession>
<dbReference type="EMBL" id="CP091508">
    <property type="protein sequence ID" value="UOO81669.1"/>
    <property type="molecule type" value="Genomic_DNA"/>
</dbReference>
<name>A0ABY4DUJ2_9NEIS</name>
<organism evidence="1 2">
    <name type="scientific">Uruburuella testudinis</name>
    <dbReference type="NCBI Taxonomy" id="1282863"/>
    <lineage>
        <taxon>Bacteria</taxon>
        <taxon>Pseudomonadati</taxon>
        <taxon>Pseudomonadota</taxon>
        <taxon>Betaproteobacteria</taxon>
        <taxon>Neisseriales</taxon>
        <taxon>Neisseriaceae</taxon>
        <taxon>Uruburuella</taxon>
    </lineage>
</organism>
<reference evidence="1 2" key="1">
    <citation type="journal article" date="2022" name="Res Sq">
        <title>Evolution of multicellular longitudinally dividing oral cavity symbionts (Neisseriaceae).</title>
        <authorList>
            <person name="Nyongesa S."/>
            <person name="Weber P."/>
            <person name="Bernet E."/>
            <person name="Pullido F."/>
            <person name="Nieckarz M."/>
            <person name="Delaby M."/>
            <person name="Nieves C."/>
            <person name="Viehboeck T."/>
            <person name="Krause N."/>
            <person name="Rivera-Millot A."/>
            <person name="Nakamura A."/>
            <person name="Vischer N."/>
            <person name="VanNieuwenhze M."/>
            <person name="Brun Y."/>
            <person name="Cava F."/>
            <person name="Bulgheresi S."/>
            <person name="Veyrier F."/>
        </authorList>
    </citation>
    <scope>NUCLEOTIDE SEQUENCE [LARGE SCALE GENOMIC DNA]</scope>
    <source>
        <strain evidence="1 2">CCUG 63373m</strain>
    </source>
</reference>
<sequence length="82" mass="9135">MIQKAKPVSGFAFFVDIRFRRAAMPVQKQSGGAIAIHKNKLTALVCLSPTWVGFDKVLKRRLDQSHMTNSLRFIALPACGFT</sequence>
<evidence type="ECO:0000313" key="1">
    <source>
        <dbReference type="EMBL" id="UOO81669.1"/>
    </source>
</evidence>
<protein>
    <submittedName>
        <fullName evidence="1">Uncharacterized protein</fullName>
    </submittedName>
</protein>
<gene>
    <name evidence="1" type="ORF">LVJ83_12215</name>
</gene>
<keyword evidence="2" id="KW-1185">Reference proteome</keyword>